<comment type="caution">
    <text evidence="3">The sequence shown here is derived from an EMBL/GenBank/DDBJ whole genome shotgun (WGS) entry which is preliminary data.</text>
</comment>
<evidence type="ECO:0000256" key="2">
    <source>
        <dbReference type="SAM" id="Phobius"/>
    </source>
</evidence>
<sequence>MQRVAVDPEVPAEVAELFRRNARLLSRIRAGWQPGPVPAREERKSRAPKVRIVVLSGVLLGLLAVNIGRLPFFLIGMLAFVALIGTLASRQFPEGGEEDDDADDYEISRHAHWYEGRYLLPEDFDDAAGPLLERAGQAVDTVMRSRVNALGMLDDVRNSVMLPAEEWQIARLLAKLSALRGEHRDLLYGGSTPEVAAAMEPLERALAASEAAVVARVEALERYARHVAEAERALRAHEQIERLRERLPRYEELLAETGADSAAVPEIDRLAGDAGRLERALRDSVRSAHEAFRHLDGPPGDGPSVLG</sequence>
<evidence type="ECO:0000256" key="1">
    <source>
        <dbReference type="SAM" id="Coils"/>
    </source>
</evidence>
<keyword evidence="2" id="KW-0472">Membrane</keyword>
<keyword evidence="2" id="KW-1133">Transmembrane helix</keyword>
<protein>
    <submittedName>
        <fullName evidence="3">Uncharacterized protein</fullName>
    </submittedName>
</protein>
<dbReference type="RefSeq" id="WP_229811461.1">
    <property type="nucleotide sequence ID" value="NZ_BMQJ01000010.1"/>
</dbReference>
<feature type="transmembrane region" description="Helical" evidence="2">
    <location>
        <begin position="50"/>
        <end position="67"/>
    </location>
</feature>
<evidence type="ECO:0000313" key="4">
    <source>
        <dbReference type="Proteomes" id="UP000611554"/>
    </source>
</evidence>
<keyword evidence="2" id="KW-0812">Transmembrane</keyword>
<dbReference type="Proteomes" id="UP000611554">
    <property type="component" value="Unassembled WGS sequence"/>
</dbReference>
<gene>
    <name evidence="3" type="ORF">GCM10010140_41540</name>
</gene>
<reference evidence="4" key="1">
    <citation type="journal article" date="2019" name="Int. J. Syst. Evol. Microbiol.">
        <title>The Global Catalogue of Microorganisms (GCM) 10K type strain sequencing project: providing services to taxonomists for standard genome sequencing and annotation.</title>
        <authorList>
            <consortium name="The Broad Institute Genomics Platform"/>
            <consortium name="The Broad Institute Genome Sequencing Center for Infectious Disease"/>
            <person name="Wu L."/>
            <person name="Ma J."/>
        </authorList>
    </citation>
    <scope>NUCLEOTIDE SEQUENCE [LARGE SCALE GENOMIC DNA]</scope>
    <source>
        <strain evidence="4">JCM 3115</strain>
    </source>
</reference>
<feature type="coiled-coil region" evidence="1">
    <location>
        <begin position="220"/>
        <end position="260"/>
    </location>
</feature>
<keyword evidence="4" id="KW-1185">Reference proteome</keyword>
<name>A0ABQ2R0I7_9ACTN</name>
<organism evidence="3 4">
    <name type="scientific">Streptosporangium pseudovulgare</name>
    <dbReference type="NCBI Taxonomy" id="35765"/>
    <lineage>
        <taxon>Bacteria</taxon>
        <taxon>Bacillati</taxon>
        <taxon>Actinomycetota</taxon>
        <taxon>Actinomycetes</taxon>
        <taxon>Streptosporangiales</taxon>
        <taxon>Streptosporangiaceae</taxon>
        <taxon>Streptosporangium</taxon>
    </lineage>
</organism>
<accession>A0ABQ2R0I7</accession>
<proteinExistence type="predicted"/>
<dbReference type="EMBL" id="BMQJ01000010">
    <property type="protein sequence ID" value="GGQ07030.1"/>
    <property type="molecule type" value="Genomic_DNA"/>
</dbReference>
<evidence type="ECO:0000313" key="3">
    <source>
        <dbReference type="EMBL" id="GGQ07030.1"/>
    </source>
</evidence>
<keyword evidence="1" id="KW-0175">Coiled coil</keyword>